<dbReference type="InterPro" id="IPR006162">
    <property type="entry name" value="Ppantetheine_attach_site"/>
</dbReference>
<dbReference type="GO" id="GO:0044550">
    <property type="term" value="P:secondary metabolite biosynthetic process"/>
    <property type="evidence" value="ECO:0007669"/>
    <property type="project" value="UniProtKB-ARBA"/>
</dbReference>
<dbReference type="PANTHER" id="PTHR43775:SF51">
    <property type="entry name" value="INACTIVE PHENOLPHTHIOCEROL SYNTHESIS POLYKETIDE SYNTHASE TYPE I PKS1-RELATED"/>
    <property type="match status" value="1"/>
</dbReference>
<dbReference type="SUPFAM" id="SSF55048">
    <property type="entry name" value="Probable ACP-binding domain of malonyl-CoA ACP transacylase"/>
    <property type="match status" value="1"/>
</dbReference>
<evidence type="ECO:0000256" key="8">
    <source>
        <dbReference type="ARBA" id="ARBA00023268"/>
    </source>
</evidence>
<evidence type="ECO:0000256" key="2">
    <source>
        <dbReference type="ARBA" id="ARBA00004792"/>
    </source>
</evidence>
<dbReference type="EMBL" id="VAWE01000001">
    <property type="protein sequence ID" value="TLQ44539.1"/>
    <property type="molecule type" value="Genomic_DNA"/>
</dbReference>
<dbReference type="InterPro" id="IPR013968">
    <property type="entry name" value="PKS_KR"/>
</dbReference>
<comment type="similarity">
    <text evidence="3">Belongs to the ATP-dependent AMP-binding enzyme family.</text>
</comment>
<dbReference type="SUPFAM" id="SSF53901">
    <property type="entry name" value="Thiolase-like"/>
    <property type="match status" value="1"/>
</dbReference>
<comment type="pathway">
    <text evidence="2">Antibiotic biosynthesis.</text>
</comment>
<dbReference type="SMART" id="SM00827">
    <property type="entry name" value="PKS_AT"/>
    <property type="match status" value="1"/>
</dbReference>
<evidence type="ECO:0000259" key="12">
    <source>
        <dbReference type="PROSITE" id="PS50075"/>
    </source>
</evidence>
<dbReference type="PROSITE" id="PS52004">
    <property type="entry name" value="KS3_2"/>
    <property type="match status" value="1"/>
</dbReference>
<keyword evidence="9" id="KW-0012">Acyltransferase</keyword>
<feature type="active site" description="Proton acceptor; for dehydratase activity" evidence="10">
    <location>
        <position position="1397"/>
    </location>
</feature>
<dbReference type="SMART" id="SM00826">
    <property type="entry name" value="PKS_DH"/>
    <property type="match status" value="1"/>
</dbReference>
<feature type="domain" description="Carrier" evidence="12">
    <location>
        <begin position="1726"/>
        <end position="1801"/>
    </location>
</feature>
<keyword evidence="5" id="KW-0597">Phosphoprotein</keyword>
<dbReference type="Gene3D" id="3.40.50.720">
    <property type="entry name" value="NAD(P)-binding Rossmann-like Domain"/>
    <property type="match status" value="1"/>
</dbReference>
<dbReference type="InterPro" id="IPR042104">
    <property type="entry name" value="PKS_dehydratase_sf"/>
</dbReference>
<dbReference type="SUPFAM" id="SSF52151">
    <property type="entry name" value="FabD/lysophospholipase-like"/>
    <property type="match status" value="1"/>
</dbReference>
<dbReference type="Gene3D" id="3.10.129.110">
    <property type="entry name" value="Polyketide synthase dehydratase"/>
    <property type="match status" value="1"/>
</dbReference>
<dbReference type="InterPro" id="IPR014043">
    <property type="entry name" value="Acyl_transferase_dom"/>
</dbReference>
<sequence length="1823" mass="195571">MSLRGDHIAVVGMAARFPGADSADEFWWNLCDGVESVEWRTPEELREMGVDEAEYTSDTYVSASYSASDLDGFDPGFFGLTQREAEIKDPQHRLFLELANTALEHAGYDHRRMTRRVGVFGGTANSTYREDYVFQNAAVMRATGGMSVSVGNYPDYVAPLVSYKFGFLGPSISVYTACSTSLVAVHLAAQSLRIGECDVALAGGAQVDLPLGAGYAHVEGSIYSADGHVRPFDANASGTIFSNGGGVVVLKLLEDALKDGDTIHAVIRGSAVNNDGDDRAGFTAPGVHGQTELILDALSDAEIDPSTIGYLEAHGTGTVVGDPIEISAISEAYAQHTSERGFCALASLKGNVGHLGPVAGIASLIKAAYALREGVIPVSINCTELNPALELDKTPFRLQRETTRWESAGTPLRAAISSFGIGGTNAHAILERAPEPEPAASPADDEQGYHVLPLSARSADALEQAAADLAAHLQTHGSELADVAGTLQNGRGQHNHRRAVVAATPEEAVAALRRDGDPALSVDGRGSKLQEVAFLFPGQGAQYPGMALGLYRTQPVYREALDRCAAVLAKVLDRDLLDLLHADASDSEAAALLAETRITQPVTFAVDWALAQLWRSWGISPAAMLGHSVGEYVAATLAGVLDLEDALRLVAGRGALMQSLPRGAMLALPLDAEAVRPLLDDPELDGEVQLAASNSPSASVVSGTQEGVDKLRGILEEMGLQATPLRTSHAFHSRMMDPVLEQFRELVASVRLSAPSLPYVSNVTGDWITEQEATDPDYWVRHLRGEVRFAAGLGTLARRGGLVLLEVGAGQALSSFARQHAMVDGGQIAAAQTLRSPNKTVDDEAFVLAAAARLWASGVHLDWAKVTGRPHRRVPLPTYPYERRRCWVSPDPVTDSARTGPAQEEGTKPPLQAPLYVPVWTEAPHQRHQADNALGETWLVVTDDDTRGHELIESCRATGAFVVPAVSGFGFSDDGDGYVVDPDDPTSVRELLEAAWDAGQAPDRVLYTAGVFTTADDVSPALAQRTYDRLLYLAQGLARVAPEKLDLLVVTDRAHAVTGAEGTVPYTATARGPLMAITTEVPGVRTRHLDVQTTDEPVRLLRSIVRELSQDAEDHVAVRGARRWVRDYRPIANEPSESSLLRDEGVYLITGGLGGLGLEIAKDLAARHRARLVLVGRSALPPAEKWDAVLADPATGAEIRRRICGIRELESLGAQVLVGTADVTDETAMAEVVRAARERFGPVNGVIHAAGLPGGALMEIHTPEAAAPVLSPKTGGTILLDRLCGEEVDFIALFSSIISVCGDYAHSDYAAANAFMDAFAASRDVSGPYVVSINWAGWSEVGMVADGNLSQGIQDLARAQSTSLGHPLMHRRYDDESALREYESELRPEAHWVLTDHRLDGVGVMPGTSLLEMVREAVRDTTAAEHITLSEVIFIDPLAVADTTTIRVRLSPDGDDGWIFELTAHDTSGTGPRVHCRGRARIHTGSAPAPIDLEALRTSLHADDLSDFDESDEGVMTFGPRWDVVTSYRRGEDGRGLAELTLPHEFHADAEGLVIHPSLMDRATSFGADGYEGHNYLPFTYRSVTIFRPVPTHCWAVQQHRSDPQRPDFLDVDVTITDDTGQPCVVIEGYTMRSVRIDSTQPADAQEPDLSEPSQAPSDRLRTVEGQEIFRRILALRPSSQVVVCPEGLFSRLARVRSFGTAELGKAGNAFADGHAARTLDTPYIAPETEVQQVLSRLWGEALGVAEVGIDDDFFAIGGSSLVAVQLIARIADQLSVRLSVADLFEYATVRALAGFIETRLIEALGQLSDEEAQAMLADGETV</sequence>
<dbReference type="SUPFAM" id="SSF47336">
    <property type="entry name" value="ACP-like"/>
    <property type="match status" value="1"/>
</dbReference>
<dbReference type="Pfam" id="PF22621">
    <property type="entry name" value="CurL-like_PKS_C"/>
    <property type="match status" value="1"/>
</dbReference>
<dbReference type="GO" id="GO:0031177">
    <property type="term" value="F:phosphopantetheine binding"/>
    <property type="evidence" value="ECO:0007669"/>
    <property type="project" value="InterPro"/>
</dbReference>
<dbReference type="PANTHER" id="PTHR43775">
    <property type="entry name" value="FATTY ACID SYNTHASE"/>
    <property type="match status" value="1"/>
</dbReference>
<reference evidence="15 16" key="1">
    <citation type="submission" date="2019-05" db="EMBL/GenBank/DDBJ databases">
        <title>Streptomyces marianii sp. nov., a novel marine actinomycete from southern coast of India.</title>
        <authorList>
            <person name="Iniyan A.M."/>
            <person name="Wink J."/>
            <person name="Ramprasad E."/>
            <person name="Ramana C.V."/>
            <person name="Bunk B."/>
            <person name="Sproer C."/>
            <person name="Joseph F.-J.R.S."/>
            <person name="Vincent S.G.P."/>
        </authorList>
    </citation>
    <scope>NUCLEOTIDE SEQUENCE [LARGE SCALE GENOMIC DNA]</scope>
    <source>
        <strain evidence="15 16">ICN19</strain>
    </source>
</reference>
<evidence type="ECO:0000256" key="3">
    <source>
        <dbReference type="ARBA" id="ARBA00006432"/>
    </source>
</evidence>
<evidence type="ECO:0000313" key="15">
    <source>
        <dbReference type="EMBL" id="TLQ44539.1"/>
    </source>
</evidence>
<dbReference type="Proteomes" id="UP000305921">
    <property type="component" value="Unassembled WGS sequence"/>
</dbReference>
<protein>
    <submittedName>
        <fullName evidence="15">SDR family NAD(P)-dependent oxidoreductase</fullName>
    </submittedName>
</protein>
<dbReference type="InterPro" id="IPR020807">
    <property type="entry name" value="PKS_DH"/>
</dbReference>
<feature type="region of interest" description="C-terminal hotdog fold" evidence="10">
    <location>
        <begin position="1499"/>
        <end position="1641"/>
    </location>
</feature>
<dbReference type="GO" id="GO:0017000">
    <property type="term" value="P:antibiotic biosynthetic process"/>
    <property type="evidence" value="ECO:0007669"/>
    <property type="project" value="UniProtKB-KW"/>
</dbReference>
<evidence type="ECO:0000256" key="5">
    <source>
        <dbReference type="ARBA" id="ARBA00022553"/>
    </source>
</evidence>
<dbReference type="InterPro" id="IPR018201">
    <property type="entry name" value="Ketoacyl_synth_AS"/>
</dbReference>
<dbReference type="InterPro" id="IPR036291">
    <property type="entry name" value="NAD(P)-bd_dom_sf"/>
</dbReference>
<dbReference type="Gene3D" id="3.40.366.10">
    <property type="entry name" value="Malonyl-Coenzyme A Acyl Carrier Protein, domain 2"/>
    <property type="match status" value="1"/>
</dbReference>
<dbReference type="Gene3D" id="1.10.1200.10">
    <property type="entry name" value="ACP-like"/>
    <property type="match status" value="1"/>
</dbReference>
<dbReference type="InterPro" id="IPR001227">
    <property type="entry name" value="Ac_transferase_dom_sf"/>
</dbReference>
<proteinExistence type="inferred from homology"/>
<dbReference type="Pfam" id="PF02801">
    <property type="entry name" value="Ketoacyl-synt_C"/>
    <property type="match status" value="1"/>
</dbReference>
<comment type="cofactor">
    <cofactor evidence="1">
        <name>pantetheine 4'-phosphate</name>
        <dbReference type="ChEBI" id="CHEBI:47942"/>
    </cofactor>
</comment>
<organism evidence="15 16">
    <name type="scientific">Streptomyces marianii</name>
    <dbReference type="NCBI Taxonomy" id="1817406"/>
    <lineage>
        <taxon>Bacteria</taxon>
        <taxon>Bacillati</taxon>
        <taxon>Actinomycetota</taxon>
        <taxon>Actinomycetes</taxon>
        <taxon>Kitasatosporales</taxon>
        <taxon>Streptomycetaceae</taxon>
        <taxon>Streptomyces</taxon>
    </lineage>
</organism>
<keyword evidence="6" id="KW-0808">Transferase</keyword>
<dbReference type="Pfam" id="PF08659">
    <property type="entry name" value="KR"/>
    <property type="match status" value="1"/>
</dbReference>
<comment type="caution">
    <text evidence="15">The sequence shown here is derived from an EMBL/GenBank/DDBJ whole genome shotgun (WGS) entry which is preliminary data.</text>
</comment>
<dbReference type="InterPro" id="IPR049552">
    <property type="entry name" value="PKS_DH_N"/>
</dbReference>
<evidence type="ECO:0000256" key="11">
    <source>
        <dbReference type="SAM" id="MobiDB-lite"/>
    </source>
</evidence>
<dbReference type="GO" id="GO:0006633">
    <property type="term" value="P:fatty acid biosynthetic process"/>
    <property type="evidence" value="ECO:0007669"/>
    <property type="project" value="InterPro"/>
</dbReference>
<dbReference type="Pfam" id="PF14765">
    <property type="entry name" value="PS-DH"/>
    <property type="match status" value="1"/>
</dbReference>
<dbReference type="PROSITE" id="PS00606">
    <property type="entry name" value="KS3_1"/>
    <property type="match status" value="1"/>
</dbReference>
<dbReference type="RefSeq" id="WP_138053899.1">
    <property type="nucleotide sequence ID" value="NZ_VAWE01000001.1"/>
</dbReference>
<dbReference type="Pfam" id="PF00550">
    <property type="entry name" value="PP-binding"/>
    <property type="match status" value="1"/>
</dbReference>
<feature type="region of interest" description="Disordered" evidence="11">
    <location>
        <begin position="1638"/>
        <end position="1660"/>
    </location>
</feature>
<dbReference type="CDD" id="cd00833">
    <property type="entry name" value="PKS"/>
    <property type="match status" value="1"/>
</dbReference>
<evidence type="ECO:0000256" key="4">
    <source>
        <dbReference type="ARBA" id="ARBA00022450"/>
    </source>
</evidence>
<evidence type="ECO:0000259" key="13">
    <source>
        <dbReference type="PROSITE" id="PS52004"/>
    </source>
</evidence>
<dbReference type="OrthoDB" id="9778690at2"/>
<dbReference type="PROSITE" id="PS50075">
    <property type="entry name" value="CARRIER"/>
    <property type="match status" value="1"/>
</dbReference>
<dbReference type="InterPro" id="IPR049900">
    <property type="entry name" value="PKS_mFAS_DH"/>
</dbReference>
<dbReference type="Gene3D" id="3.30.70.250">
    <property type="entry name" value="Malonyl-CoA ACP transacylase, ACP-binding"/>
    <property type="match status" value="1"/>
</dbReference>
<evidence type="ECO:0000313" key="16">
    <source>
        <dbReference type="Proteomes" id="UP000305921"/>
    </source>
</evidence>
<feature type="active site" description="Proton donor; for dehydratase activity" evidence="10">
    <location>
        <position position="1561"/>
    </location>
</feature>
<accession>A0A5R9E6L9</accession>
<dbReference type="SMART" id="SM01294">
    <property type="entry name" value="PKS_PP_betabranch"/>
    <property type="match status" value="1"/>
</dbReference>
<dbReference type="InterPro" id="IPR057326">
    <property type="entry name" value="KR_dom"/>
</dbReference>
<dbReference type="Gene3D" id="3.40.47.10">
    <property type="match status" value="1"/>
</dbReference>
<dbReference type="GO" id="GO:0004315">
    <property type="term" value="F:3-oxoacyl-[acyl-carrier-protein] synthase activity"/>
    <property type="evidence" value="ECO:0007669"/>
    <property type="project" value="InterPro"/>
</dbReference>
<evidence type="ECO:0000256" key="10">
    <source>
        <dbReference type="PROSITE-ProRule" id="PRU01363"/>
    </source>
</evidence>
<dbReference type="Gene3D" id="3.30.70.3290">
    <property type="match status" value="1"/>
</dbReference>
<dbReference type="Pfam" id="PF00698">
    <property type="entry name" value="Acyl_transf_1"/>
    <property type="match status" value="1"/>
</dbReference>
<dbReference type="SMART" id="SM00822">
    <property type="entry name" value="PKS_KR"/>
    <property type="match status" value="1"/>
</dbReference>
<dbReference type="InterPro" id="IPR014031">
    <property type="entry name" value="Ketoacyl_synth_C"/>
</dbReference>
<evidence type="ECO:0000256" key="1">
    <source>
        <dbReference type="ARBA" id="ARBA00001957"/>
    </source>
</evidence>
<evidence type="ECO:0000259" key="14">
    <source>
        <dbReference type="PROSITE" id="PS52019"/>
    </source>
</evidence>
<dbReference type="InterPro" id="IPR009081">
    <property type="entry name" value="PP-bd_ACP"/>
</dbReference>
<dbReference type="GO" id="GO:0004312">
    <property type="term" value="F:fatty acid synthase activity"/>
    <property type="evidence" value="ECO:0007669"/>
    <property type="project" value="TreeGrafter"/>
</dbReference>
<dbReference type="InterPro" id="IPR016039">
    <property type="entry name" value="Thiolase-like"/>
</dbReference>
<dbReference type="InterPro" id="IPR049551">
    <property type="entry name" value="PKS_DH_C"/>
</dbReference>
<dbReference type="InterPro" id="IPR036736">
    <property type="entry name" value="ACP-like_sf"/>
</dbReference>
<dbReference type="Pfam" id="PF21089">
    <property type="entry name" value="PKS_DH_N"/>
    <property type="match status" value="1"/>
</dbReference>
<dbReference type="InterPro" id="IPR014030">
    <property type="entry name" value="Ketoacyl_synth_N"/>
</dbReference>
<dbReference type="InterPro" id="IPR020841">
    <property type="entry name" value="PKS_Beta-ketoAc_synthase_dom"/>
</dbReference>
<dbReference type="SUPFAM" id="SSF51735">
    <property type="entry name" value="NAD(P)-binding Rossmann-fold domains"/>
    <property type="match status" value="2"/>
</dbReference>
<evidence type="ECO:0000256" key="6">
    <source>
        <dbReference type="ARBA" id="ARBA00022679"/>
    </source>
</evidence>
<name>A0A5R9E6L9_9ACTN</name>
<dbReference type="SMART" id="SM00825">
    <property type="entry name" value="PKS_KS"/>
    <property type="match status" value="1"/>
</dbReference>
<dbReference type="SMART" id="SM00823">
    <property type="entry name" value="PKS_PP"/>
    <property type="match status" value="1"/>
</dbReference>
<dbReference type="InterPro" id="IPR016036">
    <property type="entry name" value="Malonyl_transacylase_ACP-bd"/>
</dbReference>
<dbReference type="FunFam" id="1.10.1200.10:FF:000016">
    <property type="entry name" value="Non-ribosomal peptide synthase"/>
    <property type="match status" value="1"/>
</dbReference>
<feature type="domain" description="PKS/mFAS DH" evidence="14">
    <location>
        <begin position="1366"/>
        <end position="1641"/>
    </location>
</feature>
<dbReference type="CDD" id="cd08953">
    <property type="entry name" value="KR_2_SDR_x"/>
    <property type="match status" value="1"/>
</dbReference>
<keyword evidence="16" id="KW-1185">Reference proteome</keyword>
<feature type="region of interest" description="N-terminal hotdog fold" evidence="10">
    <location>
        <begin position="1366"/>
        <end position="1487"/>
    </location>
</feature>
<dbReference type="InterPro" id="IPR050091">
    <property type="entry name" value="PKS_NRPS_Biosynth_Enz"/>
</dbReference>
<dbReference type="PROSITE" id="PS00012">
    <property type="entry name" value="PHOSPHOPANTETHEINE"/>
    <property type="match status" value="1"/>
</dbReference>
<evidence type="ECO:0000256" key="9">
    <source>
        <dbReference type="ARBA" id="ARBA00023315"/>
    </source>
</evidence>
<feature type="domain" description="Ketosynthase family 3 (KS3)" evidence="13">
    <location>
        <begin position="5"/>
        <end position="432"/>
    </location>
</feature>
<dbReference type="PROSITE" id="PS52019">
    <property type="entry name" value="PKS_MFAS_DH"/>
    <property type="match status" value="1"/>
</dbReference>
<dbReference type="InterPro" id="IPR020806">
    <property type="entry name" value="PKS_PP-bd"/>
</dbReference>
<evidence type="ECO:0000256" key="7">
    <source>
        <dbReference type="ARBA" id="ARBA00023194"/>
    </source>
</evidence>
<keyword evidence="4" id="KW-0596">Phosphopantetheine</keyword>
<dbReference type="Pfam" id="PF00109">
    <property type="entry name" value="ketoacyl-synt"/>
    <property type="match status" value="1"/>
</dbReference>
<dbReference type="InterPro" id="IPR016035">
    <property type="entry name" value="Acyl_Trfase/lysoPLipase"/>
</dbReference>
<keyword evidence="8" id="KW-0511">Multifunctional enzyme</keyword>
<gene>
    <name evidence="15" type="ORF">FEF34_16675</name>
</gene>
<keyword evidence="7" id="KW-0045">Antibiotic biosynthesis</keyword>